<dbReference type="Proteomes" id="UP000183685">
    <property type="component" value="Unassembled WGS sequence"/>
</dbReference>
<feature type="coiled-coil region" evidence="1">
    <location>
        <begin position="89"/>
        <end position="137"/>
    </location>
</feature>
<keyword evidence="1" id="KW-0175">Coiled coil</keyword>
<evidence type="ECO:0000313" key="2">
    <source>
        <dbReference type="EMBL" id="SDE57331.1"/>
    </source>
</evidence>
<evidence type="ECO:0000313" key="3">
    <source>
        <dbReference type="Proteomes" id="UP000183685"/>
    </source>
</evidence>
<organism evidence="2 3">
    <name type="scientific">Kordiimonas lacus</name>
    <dbReference type="NCBI Taxonomy" id="637679"/>
    <lineage>
        <taxon>Bacteria</taxon>
        <taxon>Pseudomonadati</taxon>
        <taxon>Pseudomonadota</taxon>
        <taxon>Alphaproteobacteria</taxon>
        <taxon>Kordiimonadales</taxon>
        <taxon>Kordiimonadaceae</taxon>
        <taxon>Kordiimonas</taxon>
    </lineage>
</organism>
<gene>
    <name evidence="2" type="ORF">SAMN04488071_3234</name>
</gene>
<protein>
    <recommendedName>
        <fullName evidence="4">Replication region DNA-binding N-term</fullName>
    </recommendedName>
</protein>
<dbReference type="RefSeq" id="WP_068300918.1">
    <property type="nucleotide sequence ID" value="NZ_FNAK01000008.1"/>
</dbReference>
<sequence length="157" mass="18141">MMKSRDKNCVRQDFEDAIARILANKPRNPTLRTKAERGSLKMNISNVALEAGRSRTLVGKPDTEYADVRRKIIDLMEADIGASATERIIKELREQRDLCRVERDRAMSEAHKYLIELEKAQRRILQLKTMLERYQKAEGMKLSSVSNLADRPPTQNR</sequence>
<dbReference type="AlphaFoldDB" id="A0A1G7E113"/>
<name>A0A1G7E113_9PROT</name>
<proteinExistence type="predicted"/>
<evidence type="ECO:0000256" key="1">
    <source>
        <dbReference type="SAM" id="Coils"/>
    </source>
</evidence>
<keyword evidence="3" id="KW-1185">Reference proteome</keyword>
<dbReference type="OrthoDB" id="7866214at2"/>
<evidence type="ECO:0008006" key="4">
    <source>
        <dbReference type="Google" id="ProtNLM"/>
    </source>
</evidence>
<dbReference type="STRING" id="637679.GCA_001550055_00013"/>
<reference evidence="2 3" key="1">
    <citation type="submission" date="2016-10" db="EMBL/GenBank/DDBJ databases">
        <authorList>
            <person name="de Groot N.N."/>
        </authorList>
    </citation>
    <scope>NUCLEOTIDE SEQUENCE [LARGE SCALE GENOMIC DNA]</scope>
    <source>
        <strain evidence="2 3">CGMCC 1.9109</strain>
    </source>
</reference>
<dbReference type="EMBL" id="FNAK01000008">
    <property type="protein sequence ID" value="SDE57331.1"/>
    <property type="molecule type" value="Genomic_DNA"/>
</dbReference>
<accession>A0A1G7E113</accession>